<dbReference type="Gene3D" id="1.10.260.100">
    <property type="match status" value="1"/>
</dbReference>
<dbReference type="EMBL" id="SGJD01000427">
    <property type="protein sequence ID" value="KAB0405228.1"/>
    <property type="molecule type" value="Genomic_DNA"/>
</dbReference>
<keyword evidence="4" id="KW-0812">Transmembrane</keyword>
<evidence type="ECO:0000313" key="11">
    <source>
        <dbReference type="EMBL" id="KAB0405228.1"/>
    </source>
</evidence>
<evidence type="ECO:0000256" key="3">
    <source>
        <dbReference type="ARBA" id="ARBA00014572"/>
    </source>
</evidence>
<feature type="signal peptide" evidence="10">
    <location>
        <begin position="1"/>
        <end position="22"/>
    </location>
</feature>
<evidence type="ECO:0000313" key="12">
    <source>
        <dbReference type="Proteomes" id="UP000437017"/>
    </source>
</evidence>
<evidence type="ECO:0000256" key="6">
    <source>
        <dbReference type="ARBA" id="ARBA00023136"/>
    </source>
</evidence>
<dbReference type="SUPFAM" id="SSF48452">
    <property type="entry name" value="TPR-like"/>
    <property type="match status" value="1"/>
</dbReference>
<accession>A0A6A1QAU0</accession>
<dbReference type="OrthoDB" id="5967342at2759"/>
<organism evidence="11 12">
    <name type="scientific">Balaenoptera physalus</name>
    <name type="common">Fin whale</name>
    <name type="synonym">Balaena physalus</name>
    <dbReference type="NCBI Taxonomy" id="9770"/>
    <lineage>
        <taxon>Eukaryota</taxon>
        <taxon>Metazoa</taxon>
        <taxon>Chordata</taxon>
        <taxon>Craniata</taxon>
        <taxon>Vertebrata</taxon>
        <taxon>Euteleostomi</taxon>
        <taxon>Mammalia</taxon>
        <taxon>Eutheria</taxon>
        <taxon>Laurasiatheria</taxon>
        <taxon>Artiodactyla</taxon>
        <taxon>Whippomorpha</taxon>
        <taxon>Cetacea</taxon>
        <taxon>Mysticeti</taxon>
        <taxon>Balaenopteridae</taxon>
        <taxon>Balaenoptera</taxon>
    </lineage>
</organism>
<keyword evidence="12" id="KW-1185">Reference proteome</keyword>
<evidence type="ECO:0000256" key="2">
    <source>
        <dbReference type="ARBA" id="ARBA00007329"/>
    </source>
</evidence>
<sequence length="330" mass="37435">PTNGIFLSMFLIVLPLESMAHGLFHELGNCLGGTSVGYAIVIPTNFCSPDGQPTLLPPEHVQELNLRSTGMLNAIQRFFAYHMIETYGCDYSTSGLSFDTLHSKLKAFLELRTVDGPRHDTYVLYYSGHTHGTGEWALAETYRQVGDLSQMEIIERNIFQPRFLTILRNRSASYTKNRDRQKAYEDGCKTIDLKPDWGKGYSQKAAALEFLNLFKSATRTYDKGLKHEANDPQLKEGLQNTEPQSAERKFKNAFNMPDLYQKLESDPRSRTLLMDPTYQELIEQCLTGRLTWAKTATSPDRDYPQCLLRGYLGSMDEEEEVETPPPPPSP</sequence>
<comment type="similarity">
    <text evidence="2">Belongs to the TMEM168 family.</text>
</comment>
<comment type="subcellular location">
    <subcellularLocation>
        <location evidence="1">Nucleus membrane</location>
        <topology evidence="1">Multi-pass membrane protein</topology>
    </subcellularLocation>
</comment>
<keyword evidence="5" id="KW-1133">Transmembrane helix</keyword>
<dbReference type="GO" id="GO:0031965">
    <property type="term" value="C:nuclear membrane"/>
    <property type="evidence" value="ECO:0007669"/>
    <property type="project" value="UniProtKB-SubCell"/>
</dbReference>
<dbReference type="Gene3D" id="1.25.40.10">
    <property type="entry name" value="Tetratricopeptide repeat domain"/>
    <property type="match status" value="1"/>
</dbReference>
<dbReference type="InterPro" id="IPR011990">
    <property type="entry name" value="TPR-like_helical_dom_sf"/>
</dbReference>
<keyword evidence="7" id="KW-0325">Glycoprotein</keyword>
<proteinExistence type="inferred from homology"/>
<evidence type="ECO:0000256" key="4">
    <source>
        <dbReference type="ARBA" id="ARBA00022692"/>
    </source>
</evidence>
<comment type="caution">
    <text evidence="11">The sequence shown here is derived from an EMBL/GenBank/DDBJ whole genome shotgun (WGS) entry which is preliminary data.</text>
</comment>
<dbReference type="PANTHER" id="PTHR14437:SF2">
    <property type="entry name" value="TRANSMEMBRANE PROTEIN 168"/>
    <property type="match status" value="1"/>
</dbReference>
<feature type="chain" id="PRO_5025329799" description="Transmembrane protein 168" evidence="10">
    <location>
        <begin position="23"/>
        <end position="330"/>
    </location>
</feature>
<feature type="region of interest" description="Disordered" evidence="9">
    <location>
        <begin position="311"/>
        <end position="330"/>
    </location>
</feature>
<gene>
    <name evidence="11" type="ORF">E2I00_013050</name>
</gene>
<dbReference type="InterPro" id="IPR029713">
    <property type="entry name" value="TMEM168"/>
</dbReference>
<keyword evidence="6" id="KW-0472">Membrane</keyword>
<evidence type="ECO:0000256" key="5">
    <source>
        <dbReference type="ARBA" id="ARBA00022989"/>
    </source>
</evidence>
<dbReference type="AlphaFoldDB" id="A0A6A1QAU0"/>
<keyword evidence="8" id="KW-0539">Nucleus</keyword>
<keyword evidence="10" id="KW-0732">Signal</keyword>
<feature type="non-terminal residue" evidence="11">
    <location>
        <position position="1"/>
    </location>
</feature>
<evidence type="ECO:0000256" key="10">
    <source>
        <dbReference type="SAM" id="SignalP"/>
    </source>
</evidence>
<evidence type="ECO:0000256" key="7">
    <source>
        <dbReference type="ARBA" id="ARBA00023180"/>
    </source>
</evidence>
<dbReference type="Proteomes" id="UP000437017">
    <property type="component" value="Unassembled WGS sequence"/>
</dbReference>
<name>A0A6A1QAU0_BALPH</name>
<evidence type="ECO:0000256" key="8">
    <source>
        <dbReference type="ARBA" id="ARBA00023242"/>
    </source>
</evidence>
<evidence type="ECO:0000256" key="1">
    <source>
        <dbReference type="ARBA" id="ARBA00004232"/>
    </source>
</evidence>
<evidence type="ECO:0000256" key="9">
    <source>
        <dbReference type="SAM" id="MobiDB-lite"/>
    </source>
</evidence>
<dbReference type="PANTHER" id="PTHR14437">
    <property type="entry name" value="TRANSMEMBRANE PROTEIN 168"/>
    <property type="match status" value="1"/>
</dbReference>
<reference evidence="11 12" key="1">
    <citation type="journal article" date="2019" name="PLoS ONE">
        <title>Genomic analyses reveal an absence of contemporary introgressive admixture between fin whales and blue whales, despite known hybrids.</title>
        <authorList>
            <person name="Westbury M.V."/>
            <person name="Petersen B."/>
            <person name="Lorenzen E.D."/>
        </authorList>
    </citation>
    <scope>NUCLEOTIDE SEQUENCE [LARGE SCALE GENOMIC DNA]</scope>
    <source>
        <strain evidence="11">FinWhale-01</strain>
    </source>
</reference>
<protein>
    <recommendedName>
        <fullName evidence="3">Transmembrane protein 168</fullName>
    </recommendedName>
</protein>